<reference evidence="1" key="1">
    <citation type="submission" date="2020-03" db="EMBL/GenBank/DDBJ databases">
        <title>The deep terrestrial virosphere.</title>
        <authorList>
            <person name="Holmfeldt K."/>
            <person name="Nilsson E."/>
            <person name="Simone D."/>
            <person name="Lopez-Fernandez M."/>
            <person name="Wu X."/>
            <person name="de Brujin I."/>
            <person name="Lundin D."/>
            <person name="Andersson A."/>
            <person name="Bertilsson S."/>
            <person name="Dopson M."/>
        </authorList>
    </citation>
    <scope>NUCLEOTIDE SEQUENCE</scope>
    <source>
        <strain evidence="3">MM415A00527</strain>
        <strain evidence="2">MM415B00932</strain>
        <strain evidence="1">TM448A00586</strain>
    </source>
</reference>
<evidence type="ECO:0000313" key="2">
    <source>
        <dbReference type="EMBL" id="QJA61474.1"/>
    </source>
</evidence>
<evidence type="ECO:0000313" key="1">
    <source>
        <dbReference type="EMBL" id="QJA47001.1"/>
    </source>
</evidence>
<accession>A0A6H1ZHU3</accession>
<name>A0A6H1ZHU3_9ZZZZ</name>
<proteinExistence type="predicted"/>
<organism evidence="1">
    <name type="scientific">viral metagenome</name>
    <dbReference type="NCBI Taxonomy" id="1070528"/>
    <lineage>
        <taxon>unclassified sequences</taxon>
        <taxon>metagenomes</taxon>
        <taxon>organismal metagenomes</taxon>
    </lineage>
</organism>
<evidence type="ECO:0000313" key="3">
    <source>
        <dbReference type="EMBL" id="QJA81491.1"/>
    </source>
</evidence>
<dbReference type="EMBL" id="MT142461">
    <property type="protein sequence ID" value="QJA81491.1"/>
    <property type="molecule type" value="Genomic_DNA"/>
</dbReference>
<sequence>MPTSTIRIFKNKQVGKNASITPGTPVYLGKVGPDARFWMDASWAGSGAIKIVQRICDTPEGTYYQPSTAVATTIVASMAAGRNRFSASLVGSEWFKPRVVEKNIATGTIDLTMIIRY</sequence>
<dbReference type="AlphaFoldDB" id="A0A6H1ZHU3"/>
<gene>
    <name evidence="3" type="ORF">MM415A00527_0016</name>
    <name evidence="2" type="ORF">MM415B00932_0016</name>
    <name evidence="1" type="ORF">TM448A00586_0007</name>
</gene>
<dbReference type="EMBL" id="MT141442">
    <property type="protein sequence ID" value="QJA61474.1"/>
    <property type="molecule type" value="Genomic_DNA"/>
</dbReference>
<protein>
    <submittedName>
        <fullName evidence="1">Uncharacterized protein</fullName>
    </submittedName>
</protein>
<dbReference type="EMBL" id="MT144028">
    <property type="protein sequence ID" value="QJA47001.1"/>
    <property type="molecule type" value="Genomic_DNA"/>
</dbReference>